<dbReference type="eggNOG" id="ENOG502QSK9">
    <property type="taxonomic scope" value="Eukaryota"/>
</dbReference>
<feature type="compositionally biased region" description="Low complexity" evidence="2">
    <location>
        <begin position="466"/>
        <end position="489"/>
    </location>
</feature>
<accession>M7SH24</accession>
<name>M7SH24_EUTLA</name>
<dbReference type="GO" id="GO:0008270">
    <property type="term" value="F:zinc ion binding"/>
    <property type="evidence" value="ECO:0007669"/>
    <property type="project" value="InterPro"/>
</dbReference>
<dbReference type="InterPro" id="IPR007219">
    <property type="entry name" value="XnlR_reg_dom"/>
</dbReference>
<feature type="region of interest" description="Disordered" evidence="2">
    <location>
        <begin position="462"/>
        <end position="511"/>
    </location>
</feature>
<evidence type="ECO:0000313" key="5">
    <source>
        <dbReference type="Proteomes" id="UP000012174"/>
    </source>
</evidence>
<feature type="domain" description="Xylanolytic transcriptional activator regulatory" evidence="3">
    <location>
        <begin position="102"/>
        <end position="172"/>
    </location>
</feature>
<gene>
    <name evidence="4" type="ORF">UCREL1_7440</name>
</gene>
<dbReference type="Pfam" id="PF04082">
    <property type="entry name" value="Fungal_trans"/>
    <property type="match status" value="1"/>
</dbReference>
<dbReference type="SMART" id="SM00906">
    <property type="entry name" value="Fungal_trans"/>
    <property type="match status" value="1"/>
</dbReference>
<keyword evidence="1" id="KW-0539">Nucleus</keyword>
<keyword evidence="5" id="KW-1185">Reference proteome</keyword>
<dbReference type="CDD" id="cd12148">
    <property type="entry name" value="fungal_TF_MHR"/>
    <property type="match status" value="1"/>
</dbReference>
<dbReference type="OrthoDB" id="271595at2759"/>
<proteinExistence type="predicted"/>
<dbReference type="EMBL" id="KB706828">
    <property type="protein sequence ID" value="EMR65579.1"/>
    <property type="molecule type" value="Genomic_DNA"/>
</dbReference>
<organism evidence="4 5">
    <name type="scientific">Eutypa lata (strain UCR-EL1)</name>
    <name type="common">Grapevine dieback disease fungus</name>
    <name type="synonym">Eutypa armeniacae</name>
    <dbReference type="NCBI Taxonomy" id="1287681"/>
    <lineage>
        <taxon>Eukaryota</taxon>
        <taxon>Fungi</taxon>
        <taxon>Dikarya</taxon>
        <taxon>Ascomycota</taxon>
        <taxon>Pezizomycotina</taxon>
        <taxon>Sordariomycetes</taxon>
        <taxon>Xylariomycetidae</taxon>
        <taxon>Xylariales</taxon>
        <taxon>Diatrypaceae</taxon>
        <taxon>Eutypa</taxon>
    </lineage>
</organism>
<dbReference type="PANTHER" id="PTHR31668">
    <property type="entry name" value="GLUCOSE TRANSPORT TRANSCRIPTION REGULATOR RGT1-RELATED-RELATED"/>
    <property type="match status" value="1"/>
</dbReference>
<evidence type="ECO:0000256" key="1">
    <source>
        <dbReference type="ARBA" id="ARBA00023242"/>
    </source>
</evidence>
<reference evidence="5" key="1">
    <citation type="journal article" date="2013" name="Genome Announc.">
        <title>Draft genome sequence of the grapevine dieback fungus Eutypa lata UCR-EL1.</title>
        <authorList>
            <person name="Blanco-Ulate B."/>
            <person name="Rolshausen P.E."/>
            <person name="Cantu D."/>
        </authorList>
    </citation>
    <scope>NUCLEOTIDE SEQUENCE [LARGE SCALE GENOMIC DNA]</scope>
    <source>
        <strain evidence="5">UCR-EL1</strain>
    </source>
</reference>
<dbReference type="Proteomes" id="UP000012174">
    <property type="component" value="Unassembled WGS sequence"/>
</dbReference>
<dbReference type="GO" id="GO:0006351">
    <property type="term" value="P:DNA-templated transcription"/>
    <property type="evidence" value="ECO:0007669"/>
    <property type="project" value="InterPro"/>
</dbReference>
<dbReference type="OMA" id="AENESMH"/>
<dbReference type="HOGENOM" id="CLU_016574_1_1_1"/>
<dbReference type="AlphaFoldDB" id="M7SH24"/>
<protein>
    <submittedName>
        <fullName evidence="4">Putative fungal specific transcription factor protein</fullName>
    </submittedName>
</protein>
<evidence type="ECO:0000256" key="2">
    <source>
        <dbReference type="SAM" id="MobiDB-lite"/>
    </source>
</evidence>
<evidence type="ECO:0000259" key="3">
    <source>
        <dbReference type="SMART" id="SM00906"/>
    </source>
</evidence>
<dbReference type="GO" id="GO:0003677">
    <property type="term" value="F:DNA binding"/>
    <property type="evidence" value="ECO:0007669"/>
    <property type="project" value="InterPro"/>
</dbReference>
<sequence length="657" mass="69297">MPSIRAAVSRPGGMESTERNLIYALCALTAFHMSGKSLSSPTMGAAVPAPAPSWEAVGRFFLDECIAVRQGYDFLEDVSLGAAVSSFWLSTSFFEISQSRKSWYYLREALNLALDLGLHDDASYLGLAPEDALCRQRVFWILFITERSFAILRNKPLTLRRTPRLPARGHAYEDPEIHAGFIKLVRSYMPLDENFVNAWNDGSDPSVSAATYLHLQEILAQPLDFLGRARKRKGSSSSSAATATAAALNAAGTTMNGGGAGAAGAAEETEPTAIQKADLLMTQQWLRLIVWQSSLQQQLLSTVAPHECMTFSFPLSIARDTVAALQPLPSHAIEVHGMGIFEKLFEIGACCVQILGAYDSGGVGASSPHHFQPQHHQYHRPFGGGGAGGSSGSSSAMMMMVDRADVATGMDHLRGDLSLLTQGGRAGIHTDPLEFFVKMLSASPNSRTQFAEKLIMLASESPGSMRTALSPAPSTSTTSSTRTEEPLGTSGSGGGGGGVLGEISDDNSNNNVAAQDENTFVLKTELPAENTGSGSGSSSMEGIKEVPGWGAHAGGTTTSSLSINTELGMMGGGTTTTTSISRFSDLTGNGEDYGIGTTSPNHFGERGGGPWSAPVGGAFFGEMEMAAHEGVVDDDDEMANVPRTQPGGFSNGMLGVW</sequence>
<dbReference type="KEGG" id="ela:UCREL1_7440"/>
<feature type="compositionally biased region" description="Gly residues" evidence="2">
    <location>
        <begin position="490"/>
        <end position="500"/>
    </location>
</feature>
<dbReference type="PANTHER" id="PTHR31668:SF29">
    <property type="entry name" value="ZN(2)-C6 FUNGAL-TYPE DOMAIN-CONTAINING PROTEIN"/>
    <property type="match status" value="1"/>
</dbReference>
<evidence type="ECO:0000313" key="4">
    <source>
        <dbReference type="EMBL" id="EMR65579.1"/>
    </source>
</evidence>
<dbReference type="InterPro" id="IPR050797">
    <property type="entry name" value="Carb_Metab_Trans_Reg"/>
</dbReference>